<sequence>MPPKHFEWVVFDATGTLFFPSPEPAGAYLSVAQTHGLESPDSLDAMRRKLAAAMRNHFSADAAKDPTDETRERARWKRIVADCFADQSTIFIDRVFDDLWDHFAKCDQWMIYPDVESTLIRVRENGSRIAIASNFDARLRMIIDGFDIHDWFDEILISSEIGWCKPNVEFYHESARRLKLSQPDAALMIGDTKPGDVDAAIDAGWNALHLVRQHETSLSDLLSDVSTGT</sequence>
<dbReference type="Proteomes" id="UP000316598">
    <property type="component" value="Unassembled WGS sequence"/>
</dbReference>
<dbReference type="InterPro" id="IPR023214">
    <property type="entry name" value="HAD_sf"/>
</dbReference>
<dbReference type="InterPro" id="IPR051828">
    <property type="entry name" value="HAD-like_hydrolase_domain"/>
</dbReference>
<dbReference type="SFLD" id="SFLDS00003">
    <property type="entry name" value="Haloacid_Dehalogenase"/>
    <property type="match status" value="1"/>
</dbReference>
<dbReference type="GO" id="GO:0008253">
    <property type="term" value="F:5'-nucleotidase activity"/>
    <property type="evidence" value="ECO:0007669"/>
    <property type="project" value="UniProtKB-EC"/>
</dbReference>
<protein>
    <submittedName>
        <fullName evidence="1">Pyrimidine 5'-nucleotidase YjjG</fullName>
        <ecNumber evidence="1">3.1.3.5</ecNumber>
    </submittedName>
</protein>
<evidence type="ECO:0000313" key="1">
    <source>
        <dbReference type="EMBL" id="TWT50170.1"/>
    </source>
</evidence>
<dbReference type="RefSeq" id="WP_146515446.1">
    <property type="nucleotide sequence ID" value="NZ_SJPI01000002.1"/>
</dbReference>
<dbReference type="Pfam" id="PF00702">
    <property type="entry name" value="Hydrolase"/>
    <property type="match status" value="1"/>
</dbReference>
<dbReference type="EC" id="3.1.3.5" evidence="1"/>
<dbReference type="SUPFAM" id="SSF56784">
    <property type="entry name" value="HAD-like"/>
    <property type="match status" value="1"/>
</dbReference>
<dbReference type="InterPro" id="IPR044924">
    <property type="entry name" value="HAD-SF_hydro_IA_REG-2-like_cap"/>
</dbReference>
<dbReference type="NCBIfam" id="TIGR01549">
    <property type="entry name" value="HAD-SF-IA-v1"/>
    <property type="match status" value="1"/>
</dbReference>
<reference evidence="1 2" key="1">
    <citation type="submission" date="2019-02" db="EMBL/GenBank/DDBJ databases">
        <title>Deep-cultivation of Planctomycetes and their phenomic and genomic characterization uncovers novel biology.</title>
        <authorList>
            <person name="Wiegand S."/>
            <person name="Jogler M."/>
            <person name="Boedeker C."/>
            <person name="Pinto D."/>
            <person name="Vollmers J."/>
            <person name="Rivas-Marin E."/>
            <person name="Kohn T."/>
            <person name="Peeters S.H."/>
            <person name="Heuer A."/>
            <person name="Rast P."/>
            <person name="Oberbeckmann S."/>
            <person name="Bunk B."/>
            <person name="Jeske O."/>
            <person name="Meyerdierks A."/>
            <person name="Storesund J.E."/>
            <person name="Kallscheuer N."/>
            <person name="Luecker S."/>
            <person name="Lage O.M."/>
            <person name="Pohl T."/>
            <person name="Merkel B.J."/>
            <person name="Hornburger P."/>
            <person name="Mueller R.-W."/>
            <person name="Bruemmer F."/>
            <person name="Labrenz M."/>
            <person name="Spormann A.M."/>
            <person name="Op Den Camp H."/>
            <person name="Overmann J."/>
            <person name="Amann R."/>
            <person name="Jetten M.S.M."/>
            <person name="Mascher T."/>
            <person name="Medema M.H."/>
            <person name="Devos D.P."/>
            <person name="Kaster A.-K."/>
            <person name="Ovreas L."/>
            <person name="Rohde M."/>
            <person name="Galperin M.Y."/>
            <person name="Jogler C."/>
        </authorList>
    </citation>
    <scope>NUCLEOTIDE SEQUENCE [LARGE SCALE GENOMIC DNA]</scope>
    <source>
        <strain evidence="1 2">Pla22</strain>
    </source>
</reference>
<dbReference type="Gene3D" id="1.10.150.720">
    <property type="entry name" value="Haloacid dehalogenase-like hydrolase"/>
    <property type="match status" value="1"/>
</dbReference>
<dbReference type="PANTHER" id="PTHR46191">
    <property type="match status" value="1"/>
</dbReference>
<keyword evidence="1" id="KW-0378">Hydrolase</keyword>
<dbReference type="Gene3D" id="3.40.50.1000">
    <property type="entry name" value="HAD superfamily/HAD-like"/>
    <property type="match status" value="1"/>
</dbReference>
<gene>
    <name evidence="1" type="primary">yjjG</name>
    <name evidence="1" type="ORF">Pla22_29100</name>
</gene>
<comment type="caution">
    <text evidence="1">The sequence shown here is derived from an EMBL/GenBank/DDBJ whole genome shotgun (WGS) entry which is preliminary data.</text>
</comment>
<dbReference type="AlphaFoldDB" id="A0A5C5WHM8"/>
<proteinExistence type="predicted"/>
<dbReference type="SFLD" id="SFLDG01129">
    <property type="entry name" value="C1.5:_HAD__Beta-PGM__Phosphata"/>
    <property type="match status" value="1"/>
</dbReference>
<keyword evidence="2" id="KW-1185">Reference proteome</keyword>
<dbReference type="OrthoDB" id="9809962at2"/>
<dbReference type="InterPro" id="IPR036412">
    <property type="entry name" value="HAD-like_sf"/>
</dbReference>
<accession>A0A5C5WHM8</accession>
<evidence type="ECO:0000313" key="2">
    <source>
        <dbReference type="Proteomes" id="UP000316598"/>
    </source>
</evidence>
<organism evidence="1 2">
    <name type="scientific">Rubripirellula amarantea</name>
    <dbReference type="NCBI Taxonomy" id="2527999"/>
    <lineage>
        <taxon>Bacteria</taxon>
        <taxon>Pseudomonadati</taxon>
        <taxon>Planctomycetota</taxon>
        <taxon>Planctomycetia</taxon>
        <taxon>Pirellulales</taxon>
        <taxon>Pirellulaceae</taxon>
        <taxon>Rubripirellula</taxon>
    </lineage>
</organism>
<dbReference type="PANTHER" id="PTHR46191:SF2">
    <property type="entry name" value="HALOACID DEHALOGENASE-LIKE HYDROLASE DOMAIN-CONTAINING PROTEIN 3"/>
    <property type="match status" value="1"/>
</dbReference>
<dbReference type="EMBL" id="SJPI01000002">
    <property type="protein sequence ID" value="TWT50170.1"/>
    <property type="molecule type" value="Genomic_DNA"/>
</dbReference>
<name>A0A5C5WHM8_9BACT</name>
<dbReference type="InterPro" id="IPR006439">
    <property type="entry name" value="HAD-SF_hydro_IA"/>
</dbReference>